<keyword evidence="1" id="KW-0175">Coiled coil</keyword>
<dbReference type="SUPFAM" id="SSF56954">
    <property type="entry name" value="Outer membrane efflux proteins (OEP)"/>
    <property type="match status" value="1"/>
</dbReference>
<keyword evidence="2" id="KW-0732">Signal</keyword>
<dbReference type="Proteomes" id="UP001597061">
    <property type="component" value="Unassembled WGS sequence"/>
</dbReference>
<evidence type="ECO:0000313" key="3">
    <source>
        <dbReference type="EMBL" id="MFD0988927.1"/>
    </source>
</evidence>
<protein>
    <submittedName>
        <fullName evidence="3">TolC family protein</fullName>
    </submittedName>
</protein>
<feature type="chain" id="PRO_5046243457" evidence="2">
    <location>
        <begin position="24"/>
        <end position="249"/>
    </location>
</feature>
<evidence type="ECO:0000256" key="2">
    <source>
        <dbReference type="SAM" id="SignalP"/>
    </source>
</evidence>
<dbReference type="EMBL" id="JBHTJI010000001">
    <property type="protein sequence ID" value="MFD0988927.1"/>
    <property type="molecule type" value="Genomic_DNA"/>
</dbReference>
<dbReference type="Gene3D" id="1.20.1600.10">
    <property type="entry name" value="Outer membrane efflux proteins (OEP)"/>
    <property type="match status" value="1"/>
</dbReference>
<feature type="signal peptide" evidence="2">
    <location>
        <begin position="1"/>
        <end position="23"/>
    </location>
</feature>
<comment type="caution">
    <text evidence="3">The sequence shown here is derived from an EMBL/GenBank/DDBJ whole genome shotgun (WGS) entry which is preliminary data.</text>
</comment>
<accession>A0ABW3JEM2</accession>
<evidence type="ECO:0000256" key="1">
    <source>
        <dbReference type="SAM" id="Coils"/>
    </source>
</evidence>
<feature type="coiled-coil region" evidence="1">
    <location>
        <begin position="137"/>
        <end position="164"/>
    </location>
</feature>
<organism evidence="3 4">
    <name type="scientific">Mariniflexile jejuense</name>
    <dbReference type="NCBI Taxonomy" id="1173582"/>
    <lineage>
        <taxon>Bacteria</taxon>
        <taxon>Pseudomonadati</taxon>
        <taxon>Bacteroidota</taxon>
        <taxon>Flavobacteriia</taxon>
        <taxon>Flavobacteriales</taxon>
        <taxon>Flavobacteriaceae</taxon>
        <taxon>Mariniflexile</taxon>
    </lineage>
</organism>
<dbReference type="RefSeq" id="WP_379924505.1">
    <property type="nucleotide sequence ID" value="NZ_JBHTJI010000001.1"/>
</dbReference>
<evidence type="ECO:0000313" key="4">
    <source>
        <dbReference type="Proteomes" id="UP001597061"/>
    </source>
</evidence>
<proteinExistence type="predicted"/>
<keyword evidence="4" id="KW-1185">Reference proteome</keyword>
<gene>
    <name evidence="3" type="ORF">ACFQ1R_02355</name>
</gene>
<sequence length="249" mass="28233">MIKLYKIVSIISLTVALFNNIQAQTKEIEYSSLNGSEVTFPPLKTVIDSVLKRSGMLNFRKHHIGVKEATLASERIYWTRNFGLQAETKYGNLNSFSTDSDGQISSAALVTTEQVNYSVGFYFKFPIFDAINRKKQVKLAKLEIEEAKSMAEFQEEEIRQAVIKLYQELILKQKLLHIKSKSFGAGKVSMEMVEKEFRNGVVPTAEYVRISGITSNLEADYEIAKSEFLTIKQLLEDLAGFSFDSQELN</sequence>
<reference evidence="4" key="1">
    <citation type="journal article" date="2019" name="Int. J. Syst. Evol. Microbiol.">
        <title>The Global Catalogue of Microorganisms (GCM) 10K type strain sequencing project: providing services to taxonomists for standard genome sequencing and annotation.</title>
        <authorList>
            <consortium name="The Broad Institute Genomics Platform"/>
            <consortium name="The Broad Institute Genome Sequencing Center for Infectious Disease"/>
            <person name="Wu L."/>
            <person name="Ma J."/>
        </authorList>
    </citation>
    <scope>NUCLEOTIDE SEQUENCE [LARGE SCALE GENOMIC DNA]</scope>
    <source>
        <strain evidence="4">CCUG 62414</strain>
    </source>
</reference>
<name>A0ABW3JEM2_9FLAO</name>